<protein>
    <submittedName>
        <fullName evidence="1">Unnamed protein product</fullName>
    </submittedName>
</protein>
<keyword evidence="2" id="KW-1185">Reference proteome</keyword>
<proteinExistence type="predicted"/>
<name>A0ACB5U856_AMBMO</name>
<organism evidence="1 2">
    <name type="scientific">Ambrosiozyma monospora</name>
    <name type="common">Yeast</name>
    <name type="synonym">Endomycopsis monosporus</name>
    <dbReference type="NCBI Taxonomy" id="43982"/>
    <lineage>
        <taxon>Eukaryota</taxon>
        <taxon>Fungi</taxon>
        <taxon>Dikarya</taxon>
        <taxon>Ascomycota</taxon>
        <taxon>Saccharomycotina</taxon>
        <taxon>Pichiomycetes</taxon>
        <taxon>Pichiales</taxon>
        <taxon>Pichiaceae</taxon>
        <taxon>Ambrosiozyma</taxon>
    </lineage>
</organism>
<evidence type="ECO:0000313" key="1">
    <source>
        <dbReference type="EMBL" id="GMF03661.1"/>
    </source>
</evidence>
<gene>
    <name evidence="1" type="ORF">Amon02_001186300</name>
</gene>
<accession>A0ACB5U856</accession>
<comment type="caution">
    <text evidence="1">The sequence shown here is derived from an EMBL/GenBank/DDBJ whole genome shotgun (WGS) entry which is preliminary data.</text>
</comment>
<evidence type="ECO:0000313" key="2">
    <source>
        <dbReference type="Proteomes" id="UP001165064"/>
    </source>
</evidence>
<reference evidence="1" key="1">
    <citation type="submission" date="2023-04" db="EMBL/GenBank/DDBJ databases">
        <title>Ambrosiozyma monospora NBRC 10751.</title>
        <authorList>
            <person name="Ichikawa N."/>
            <person name="Sato H."/>
            <person name="Tonouchi N."/>
        </authorList>
    </citation>
    <scope>NUCLEOTIDE SEQUENCE</scope>
    <source>
        <strain evidence="1">NBRC 10751</strain>
    </source>
</reference>
<sequence>MNLQPDFCTWYIALLVIPFDDPTKDLLKKRMTALKLNQHAPYVDVYLHDMLNRGSRVQNLEKVYSSAKRVGTNSMNTVIYKHLRNNDIHSAWDFFEKQVSGGMVNPKRSTLTLFINYCVKVGNLRMAVAIINTFRTSFNIDNWVSYRCILYHLLKLPEAELPFYFPLLVKYFVWYDLNHSIDRFRRTDKLLGKLQDKLDNKYGECLSAFGVNSKVDEFGDFEMIFFETLKDIKVEKSTFKNLESTKGSFSNNIIQTDTQLVDENWILTALLETCQKWIKSTFSNHKDQQQQQLELEVQTNE</sequence>
<dbReference type="EMBL" id="BSXS01013166">
    <property type="protein sequence ID" value="GMF03661.1"/>
    <property type="molecule type" value="Genomic_DNA"/>
</dbReference>
<dbReference type="Proteomes" id="UP001165064">
    <property type="component" value="Unassembled WGS sequence"/>
</dbReference>